<protein>
    <recommendedName>
        <fullName evidence="1">Transposase IS66 central domain-containing protein</fullName>
    </recommendedName>
</protein>
<organism evidence="2">
    <name type="scientific">mine drainage metagenome</name>
    <dbReference type="NCBI Taxonomy" id="410659"/>
    <lineage>
        <taxon>unclassified sequences</taxon>
        <taxon>metagenomes</taxon>
        <taxon>ecological metagenomes</taxon>
    </lineage>
</organism>
<dbReference type="InterPro" id="IPR004291">
    <property type="entry name" value="Transposase_IS66_central"/>
</dbReference>
<dbReference type="PANTHER" id="PTHR33678">
    <property type="entry name" value="BLL1576 PROTEIN"/>
    <property type="match status" value="1"/>
</dbReference>
<evidence type="ECO:0000259" key="1">
    <source>
        <dbReference type="Pfam" id="PF03050"/>
    </source>
</evidence>
<dbReference type="InterPro" id="IPR052344">
    <property type="entry name" value="Transposase-related"/>
</dbReference>
<sequence length="90" mass="10315">MHKLVEYILNDLGRWFTCLLYPGMDPTNNLAEQAIKEHVVIRKIIGTFRSESGSQNYQYIASLISSLRLNGMSTFVEMDKILRKELCGFG</sequence>
<dbReference type="EMBL" id="AUZX01005659">
    <property type="protein sequence ID" value="EQD66946.1"/>
    <property type="molecule type" value="Genomic_DNA"/>
</dbReference>
<reference evidence="2" key="2">
    <citation type="journal article" date="2014" name="ISME J.">
        <title>Microbial stratification in low pH oxic and suboxic macroscopic growths along an acid mine drainage.</title>
        <authorList>
            <person name="Mendez-Garcia C."/>
            <person name="Mesa V."/>
            <person name="Sprenger R.R."/>
            <person name="Richter M."/>
            <person name="Diez M.S."/>
            <person name="Solano J."/>
            <person name="Bargiela R."/>
            <person name="Golyshina O.V."/>
            <person name="Manteca A."/>
            <person name="Ramos J.L."/>
            <person name="Gallego J.R."/>
            <person name="Llorente I."/>
            <person name="Martins Dos Santos V.A."/>
            <person name="Jensen O.N."/>
            <person name="Pelaez A.I."/>
            <person name="Sanchez J."/>
            <person name="Ferrer M."/>
        </authorList>
    </citation>
    <scope>NUCLEOTIDE SEQUENCE</scope>
</reference>
<name>T1B254_9ZZZZ</name>
<comment type="caution">
    <text evidence="2">The sequence shown here is derived from an EMBL/GenBank/DDBJ whole genome shotgun (WGS) entry which is preliminary data.</text>
</comment>
<dbReference type="AlphaFoldDB" id="T1B254"/>
<evidence type="ECO:0000313" key="2">
    <source>
        <dbReference type="EMBL" id="EQD66946.1"/>
    </source>
</evidence>
<dbReference type="Pfam" id="PF03050">
    <property type="entry name" value="DDE_Tnp_IS66"/>
    <property type="match status" value="1"/>
</dbReference>
<feature type="domain" description="Transposase IS66 central" evidence="1">
    <location>
        <begin position="1"/>
        <end position="55"/>
    </location>
</feature>
<proteinExistence type="predicted"/>
<accession>T1B254</accession>
<dbReference type="PANTHER" id="PTHR33678:SF1">
    <property type="entry name" value="BLL1576 PROTEIN"/>
    <property type="match status" value="1"/>
</dbReference>
<reference evidence="2" key="1">
    <citation type="submission" date="2013-08" db="EMBL/GenBank/DDBJ databases">
        <authorList>
            <person name="Mendez C."/>
            <person name="Richter M."/>
            <person name="Ferrer M."/>
            <person name="Sanchez J."/>
        </authorList>
    </citation>
    <scope>NUCLEOTIDE SEQUENCE</scope>
</reference>
<gene>
    <name evidence="2" type="ORF">B1A_07901</name>
</gene>